<dbReference type="OrthoDB" id="4217619at2759"/>
<keyword evidence="2" id="KW-0645">Protease</keyword>
<keyword evidence="3" id="KW-1185">Reference proteome</keyword>
<dbReference type="CDD" id="cd06786">
    <property type="entry name" value="cpPDZ1_ScNma111-like"/>
    <property type="match status" value="1"/>
</dbReference>
<proteinExistence type="predicted"/>
<dbReference type="CDD" id="cd06719">
    <property type="entry name" value="PDZ2-4_Nma111p-like"/>
    <property type="match status" value="1"/>
</dbReference>
<evidence type="ECO:0000259" key="1">
    <source>
        <dbReference type="Pfam" id="PF12812"/>
    </source>
</evidence>
<dbReference type="EMBL" id="JAGDFM010000013">
    <property type="protein sequence ID" value="KAG7392159.1"/>
    <property type="molecule type" value="Genomic_DNA"/>
</dbReference>
<evidence type="ECO:0000313" key="3">
    <source>
        <dbReference type="Proteomes" id="UP000694044"/>
    </source>
</evidence>
<dbReference type="Pfam" id="PF13365">
    <property type="entry name" value="Trypsin_2"/>
    <property type="match status" value="1"/>
</dbReference>
<sequence>MEDHPQQQQDDELMLKPCTSSDTPASFQLNGFGVDAATGESKRWLQSLEKCIRAIVSIRLLSVRAFDGNGASFSVATGFVVDMERGLILTNRHVVTPGPVVADAIFLNKEEVDLVPIYRDPVHDFGFFRFDPKKVKFLQLHEIPLRPEAAKIGAEIRVVGNDAGEKLSILPGILAKLDRDAPSYGSSTYNDFNTFYFAAASSTSGGSSGSPVLNIDGCAIALNAGGAKKAASSFYLPLDRAVRVLGLIQQGKSVPRGTIQTIFRHTAFDEVRRLGLSAETEALVRQQFPQETGMLVLDQVIQGGPAHDQLRTGDVLIKFAGQYGATFLMIEEYLDSHVGQTVEAHFQRGDEQYTTTLNIQDLHSITPDRYLEIGGGIVHALSYQQARNASLPVGGVYLAQAGHMFMKAHLAQPCIITSVAGQPTPTLDDFARVMASLPNGFRTVLRYFMIRDRHRVRTAFIMMDRLWFPMQMCTRNDEDGLWYSKTYAQDASNGEKPLVNSANGNPTFAPAPLSFPGGNALGKKTLLSLVMVSFDIPYMIDGISSSSYHGMGIVVDAEQGFVLVDQNTVPIALGDVLITIAATVEVPAKVVFVHPVHNFSIVQYDPTALGAVARHMESVVLAEKPLEVGETADYIGLSSNWTVVTMKSVVTKLDRLVLRDFQPPRYKACNIEVLHFDRITKSVGGVFIDDAGAVNALWLSFSYQDSAGRKEAFRGLPVSIVRPIVDELRASRIPSSVNILPAQLLTYSLSKARSGLGLSDAWIQKLESCYEDKRQVLGIKRCAADSSCAGKLESGDLLLAIDGQVVVRDADVEAAVDGKSELKALVVRDQKELEVTVSTSQLSGMGTDRVIVWCGLVIQSPHYAVASLGYIPEEGGGVYCSRWCYGSPAHKYGLRATIWLVEVNGEPTRTLDDFLRVVERLGNRESVRLKTISINTKPKVFTLKTDYHYWPTVELRREEWDWKYVEHPVVA</sequence>
<gene>
    <name evidence="2" type="primary">DEG7</name>
    <name evidence="2" type="ORF">PHYPSEUDO_001882</name>
</gene>
<dbReference type="AlphaFoldDB" id="A0A8T1WKB9"/>
<dbReference type="GO" id="GO:0006508">
    <property type="term" value="P:proteolysis"/>
    <property type="evidence" value="ECO:0007669"/>
    <property type="project" value="UniProtKB-KW"/>
</dbReference>
<dbReference type="Proteomes" id="UP000694044">
    <property type="component" value="Unassembled WGS sequence"/>
</dbReference>
<evidence type="ECO:0000313" key="2">
    <source>
        <dbReference type="EMBL" id="KAG7392159.1"/>
    </source>
</evidence>
<accession>A0A8T1WKB9</accession>
<name>A0A8T1WKB9_9STRA</name>
<feature type="domain" description="PDZ-like" evidence="1">
    <location>
        <begin position="364"/>
        <end position="439"/>
    </location>
</feature>
<dbReference type="PANTHER" id="PTHR46366">
    <property type="entry name" value="PRO-APOPTOTIC SERINE PROTEASE NMA111"/>
    <property type="match status" value="1"/>
</dbReference>
<keyword evidence="2" id="KW-0378">Hydrolase</keyword>
<protein>
    <submittedName>
        <fullName evidence="2">Serine protease</fullName>
    </submittedName>
</protein>
<dbReference type="PANTHER" id="PTHR46366:SF1">
    <property type="entry name" value="PDZ DOMAIN-CONTAINING PROTEIN C1685.05"/>
    <property type="match status" value="1"/>
</dbReference>
<comment type="caution">
    <text evidence="2">The sequence shown here is derived from an EMBL/GenBank/DDBJ whole genome shotgun (WGS) entry which is preliminary data.</text>
</comment>
<dbReference type="GO" id="GO:0008233">
    <property type="term" value="F:peptidase activity"/>
    <property type="evidence" value="ECO:0007669"/>
    <property type="project" value="UniProtKB-KW"/>
</dbReference>
<dbReference type="InterPro" id="IPR025926">
    <property type="entry name" value="PDZ-like_dom"/>
</dbReference>
<dbReference type="Pfam" id="PF12812">
    <property type="entry name" value="PDZ_1"/>
    <property type="match status" value="1"/>
</dbReference>
<reference evidence="2" key="1">
    <citation type="submission" date="2021-02" db="EMBL/GenBank/DDBJ databases">
        <authorList>
            <person name="Palmer J.M."/>
        </authorList>
    </citation>
    <scope>NUCLEOTIDE SEQUENCE</scope>
    <source>
        <strain evidence="2">SCRP734</strain>
    </source>
</reference>
<organism evidence="2 3">
    <name type="scientific">Phytophthora pseudosyringae</name>
    <dbReference type="NCBI Taxonomy" id="221518"/>
    <lineage>
        <taxon>Eukaryota</taxon>
        <taxon>Sar</taxon>
        <taxon>Stramenopiles</taxon>
        <taxon>Oomycota</taxon>
        <taxon>Peronosporomycetes</taxon>
        <taxon>Peronosporales</taxon>
        <taxon>Peronosporaceae</taxon>
        <taxon>Phytophthora</taxon>
    </lineage>
</organism>